<dbReference type="PANTHER" id="PTHR44845:SF4">
    <property type="entry name" value="NONRIBOSOMAL PEPTIDE SYNTHASE INPA"/>
    <property type="match status" value="1"/>
</dbReference>
<dbReference type="Gene3D" id="3.40.50.720">
    <property type="entry name" value="NAD(P)-binding Rossmann-like Domain"/>
    <property type="match status" value="1"/>
</dbReference>
<evidence type="ECO:0000256" key="3">
    <source>
        <dbReference type="ARBA" id="ARBA00029454"/>
    </source>
</evidence>
<protein>
    <submittedName>
        <fullName evidence="5">Nonribosomal peptide synthase, putative</fullName>
    </submittedName>
</protein>
<dbReference type="VEuPathDB" id="FungiDB:NFIA_007580"/>
<dbReference type="RefSeq" id="XP_001263979.1">
    <property type="nucleotide sequence ID" value="XM_001263978.1"/>
</dbReference>
<feature type="domain" description="Carrier" evidence="4">
    <location>
        <begin position="786"/>
        <end position="865"/>
    </location>
</feature>
<dbReference type="InterPro" id="IPR000873">
    <property type="entry name" value="AMP-dep_synth/lig_dom"/>
</dbReference>
<sequence length="1679" mass="185605">MLLQNLHHHEELDDDVENAFSKINGTVRQPSQVADESSIDVPSTHLPVLTPRSKTANSRTGLAKSLPYASLDAPRSTIEEQNVLIQTWAILLHQYAVSDTVAFAIIGKSDPSGYSRRRASTQVVVSQWSTTPTAFAQSSGPQLQYVAYDPPQHGSRVNTALDFTAVYHPNNDFSYVLHWSEEGAGDLRLYTQQSSVPTKFASALWTTLLEINTRVRTADPLLYKRPISKADQRAIGSFITAPLFEERKCLHHLFLDSARATPHAPAVQGWDGSLTYAELDQLSNSVARQLLHRGVRKGQYVPFSFEKSVWMVVAIIGILRAGGVVASIDPSQPQSRAREIIQETGTTVIVASTAQASIFAGFVDTVVPISADTVHYAVNDTGLHTSLPQVHPEDPAVVIFTSGSTGKPKGIVIQHGAVATRMVAEGRAFQYHGARTLQFAASTWDIFMTDIFTTLAFNGCVCIPSEEDRRFNLPKFCAEYDVSLALITPSLANLLEPTGFPTLKTLIFGGEALKEEVTRKWEAIDGISLHQGYGPAETGPCVAGRLAERPEILGYALDNSICVLVDPSNPNQLVPLGAVGELVVGGPSLLREYINDSGKTEAAVIESPPWALDLMTPVRRFYRTGDLLRYSVDTLDGRLEFVGRADDQVKYHGQRIELGEIEHHLSRLPGVESCVVVLIKTGFFKDRLVAVVQAGKSSGGNSYGKQLSLRYDQNITITHMRSFLSSRLPEFMIPNELLVVHELPHNSSMKLDRGRVAQWISDMQSRPSEALPKPHTLNNELLAHESTARTIAREYAKIVASDNVARRREYEDHDFNLQEGGIDSIQIMSLSMFLTEQFGFQVPMADILSSRATVRSIASLIDANTSHGLGIGQGQPLNTQDTTRIPLRSNVPAPNQHSLEINGSRVFLTGASGFLGIEILRQLLARPNTHVYALVRGSSESHARERLVQKAISAGWWQDAYRTRLHVWHGDLTQPQLGLSHPQWQMLQGKASPSIDAIIHNGAKVHYSQDYETLKKTNVSPTVELLKAVHNREEPLHSFVFVSGGQQLSFDDSEDEKNATKSLKGSGYARSKAVSEQIVRRFANQKGSKARHVRIVKPGFIIGDSERGLANQSDFIWRLIAASVELGFYNGDEADSWLFISDITRVAQVILHSVFEEDSKPVTKVLDGLRFKTLWSLLQEKFGFELQPLCRREWLARLQQSVATKKEKHVLFPLLYLLEADDEPIGVFQGPLDPTTGVQAALEANIAHLVNSRFLIGADSVLTPITSVASTTPVTDVIDVQSLREQFPALHHGIVPFNNAAGTVLHREAAESTYRYMTSFPYELGRDDPASAAKTQRLQDRFAELAAFMNADPDEIAFGQSTTFLLRSLGQALKPLLNSDCEIIVSILCHEASAAAWLALAKDLGIAIKWWAPPPGDDPVLSLDTLRPLLTPKTRLVACNHVSNVVGTIHPIRQVADLVHRIPGAVIVVDGVAWAPHRPIDVKALDVDFYCFSWYKVFGPHVAQLYGRRSAQKRALAGISHFFLSEMPGLDWRLRLGANSFELEEALVPITRYLKRVGWENIIAQETVLQDVFLAYLRRRPRVFRIFGEKSSDPEKRVPVITFEVIGHSSTVVANKVNQRGRFRVVSGNCWAPRPTHDVLGLGADGLIRVSFVHYNTVAEVQEFCTELDSVLETLKAGI</sequence>
<dbReference type="eggNOG" id="KOG1178">
    <property type="taxonomic scope" value="Eukaryota"/>
</dbReference>
<dbReference type="PROSITE" id="PS00455">
    <property type="entry name" value="AMP_BINDING"/>
    <property type="match status" value="1"/>
</dbReference>
<dbReference type="CDD" id="cd05918">
    <property type="entry name" value="A_NRPS_SidN3_like"/>
    <property type="match status" value="1"/>
</dbReference>
<evidence type="ECO:0000256" key="1">
    <source>
        <dbReference type="ARBA" id="ARBA00022450"/>
    </source>
</evidence>
<dbReference type="Gene3D" id="3.30.300.30">
    <property type="match status" value="1"/>
</dbReference>
<dbReference type="InterPro" id="IPR010071">
    <property type="entry name" value="AA_adenyl_dom"/>
</dbReference>
<dbReference type="EMBL" id="DS027688">
    <property type="protein sequence ID" value="EAW22082.1"/>
    <property type="molecule type" value="Genomic_DNA"/>
</dbReference>
<dbReference type="Pfam" id="PF00501">
    <property type="entry name" value="AMP-binding"/>
    <property type="match status" value="1"/>
</dbReference>
<keyword evidence="1" id="KW-0596">Phosphopantetheine</keyword>
<dbReference type="InterPro" id="IPR000192">
    <property type="entry name" value="Aminotrans_V_dom"/>
</dbReference>
<dbReference type="SUPFAM" id="SSF53383">
    <property type="entry name" value="PLP-dependent transferases"/>
    <property type="match status" value="1"/>
</dbReference>
<dbReference type="InterPro" id="IPR015421">
    <property type="entry name" value="PyrdxlP-dep_Trfase_major"/>
</dbReference>
<dbReference type="PROSITE" id="PS50075">
    <property type="entry name" value="CARRIER"/>
    <property type="match status" value="1"/>
</dbReference>
<dbReference type="Pfam" id="PF00266">
    <property type="entry name" value="Aminotran_5"/>
    <property type="match status" value="1"/>
</dbReference>
<dbReference type="Pfam" id="PF00550">
    <property type="entry name" value="PP-binding"/>
    <property type="match status" value="1"/>
</dbReference>
<dbReference type="OMA" id="GIAIKWW"/>
<dbReference type="InterPro" id="IPR036736">
    <property type="entry name" value="ACP-like_sf"/>
</dbReference>
<dbReference type="Gene3D" id="1.10.1200.10">
    <property type="entry name" value="ACP-like"/>
    <property type="match status" value="1"/>
</dbReference>
<dbReference type="InterPro" id="IPR036291">
    <property type="entry name" value="NAD(P)-bd_dom_sf"/>
</dbReference>
<dbReference type="eggNOG" id="KOG1549">
    <property type="taxonomic scope" value="Eukaryota"/>
</dbReference>
<dbReference type="Pfam" id="PF07993">
    <property type="entry name" value="NAD_binding_4"/>
    <property type="match status" value="1"/>
</dbReference>
<evidence type="ECO:0000313" key="6">
    <source>
        <dbReference type="Proteomes" id="UP000006702"/>
    </source>
</evidence>
<dbReference type="Proteomes" id="UP000006702">
    <property type="component" value="Unassembled WGS sequence"/>
</dbReference>
<reference evidence="6" key="1">
    <citation type="journal article" date="2008" name="PLoS Genet.">
        <title>Genomic islands in the pathogenic filamentous fungus Aspergillus fumigatus.</title>
        <authorList>
            <person name="Fedorova N.D."/>
            <person name="Khaldi N."/>
            <person name="Joardar V.S."/>
            <person name="Maiti R."/>
            <person name="Amedeo P."/>
            <person name="Anderson M.J."/>
            <person name="Crabtree J."/>
            <person name="Silva J.C."/>
            <person name="Badger J.H."/>
            <person name="Albarraq A."/>
            <person name="Angiuoli S."/>
            <person name="Bussey H."/>
            <person name="Bowyer P."/>
            <person name="Cotty P.J."/>
            <person name="Dyer P.S."/>
            <person name="Egan A."/>
            <person name="Galens K."/>
            <person name="Fraser-Liggett C.M."/>
            <person name="Haas B.J."/>
            <person name="Inman J.M."/>
            <person name="Kent R."/>
            <person name="Lemieux S."/>
            <person name="Malavazi I."/>
            <person name="Orvis J."/>
            <person name="Roemer T."/>
            <person name="Ronning C.M."/>
            <person name="Sundaram J.P."/>
            <person name="Sutton G."/>
            <person name="Turner G."/>
            <person name="Venter J.C."/>
            <person name="White O.R."/>
            <person name="Whitty B.R."/>
            <person name="Youngman P."/>
            <person name="Wolfe K.H."/>
            <person name="Goldman G.H."/>
            <person name="Wortman J.R."/>
            <person name="Jiang B."/>
            <person name="Denning D.W."/>
            <person name="Nierman W.C."/>
        </authorList>
    </citation>
    <scope>NUCLEOTIDE SEQUENCE [LARGE SCALE GENOMIC DNA]</scope>
    <source>
        <strain evidence="6">ATCC 1020 / DSM 3700 / CBS 544.65 / FGSC A1164 / JCM 1740 / NRRL 181 / WB 181</strain>
    </source>
</reference>
<dbReference type="Gene3D" id="3.40.640.10">
    <property type="entry name" value="Type I PLP-dependent aspartate aminotransferase-like (Major domain)"/>
    <property type="match status" value="1"/>
</dbReference>
<dbReference type="InterPro" id="IPR042099">
    <property type="entry name" value="ANL_N_sf"/>
</dbReference>
<accession>A1D0Y9</accession>
<dbReference type="SUPFAM" id="SSF56801">
    <property type="entry name" value="Acetyl-CoA synthetase-like"/>
    <property type="match status" value="1"/>
</dbReference>
<evidence type="ECO:0000256" key="2">
    <source>
        <dbReference type="ARBA" id="ARBA00022553"/>
    </source>
</evidence>
<dbReference type="SUPFAM" id="SSF51735">
    <property type="entry name" value="NAD(P)-binding Rossmann-fold domains"/>
    <property type="match status" value="1"/>
</dbReference>
<dbReference type="Gene3D" id="3.90.1150.10">
    <property type="entry name" value="Aspartate Aminotransferase, domain 1"/>
    <property type="match status" value="1"/>
</dbReference>
<dbReference type="InterPro" id="IPR013120">
    <property type="entry name" value="FAR_NAD-bd"/>
</dbReference>
<dbReference type="InterPro" id="IPR015424">
    <property type="entry name" value="PyrdxlP-dep_Trfase"/>
</dbReference>
<evidence type="ECO:0000313" key="5">
    <source>
        <dbReference type="EMBL" id="EAW22082.1"/>
    </source>
</evidence>
<dbReference type="HOGENOM" id="CLU_000022_60_8_1"/>
<dbReference type="STRING" id="331117.A1D0Y9"/>
<evidence type="ECO:0000259" key="4">
    <source>
        <dbReference type="PROSITE" id="PS50075"/>
    </source>
</evidence>
<dbReference type="Gene3D" id="3.40.50.12780">
    <property type="entry name" value="N-terminal domain of ligase-like"/>
    <property type="match status" value="1"/>
</dbReference>
<dbReference type="SUPFAM" id="SSF47336">
    <property type="entry name" value="ACP-like"/>
    <property type="match status" value="1"/>
</dbReference>
<comment type="similarity">
    <text evidence="3">Belongs to the NRP synthetase family.</text>
</comment>
<dbReference type="GeneID" id="4591960"/>
<dbReference type="KEGG" id="nfi:NFIA_007580"/>
<keyword evidence="2" id="KW-0597">Phosphoprotein</keyword>
<name>A1D0Y9_NEOFI</name>
<proteinExistence type="inferred from homology"/>
<dbReference type="OrthoDB" id="416786at2759"/>
<gene>
    <name evidence="5" type="ORF">NFIA_007580</name>
</gene>
<dbReference type="InterPro" id="IPR020845">
    <property type="entry name" value="AMP-binding_CS"/>
</dbReference>
<dbReference type="InterPro" id="IPR009081">
    <property type="entry name" value="PP-bd_ACP"/>
</dbReference>
<dbReference type="NCBIfam" id="TIGR01746">
    <property type="entry name" value="Thioester-redct"/>
    <property type="match status" value="1"/>
</dbReference>
<keyword evidence="6" id="KW-1185">Reference proteome</keyword>
<dbReference type="InterPro" id="IPR010080">
    <property type="entry name" value="Thioester_reductase-like_dom"/>
</dbReference>
<organism evidence="5 6">
    <name type="scientific">Neosartorya fischeri (strain ATCC 1020 / DSM 3700 / CBS 544.65 / FGSC A1164 / JCM 1740 / NRRL 181 / WB 181)</name>
    <name type="common">Aspergillus fischerianus</name>
    <dbReference type="NCBI Taxonomy" id="331117"/>
    <lineage>
        <taxon>Eukaryota</taxon>
        <taxon>Fungi</taxon>
        <taxon>Dikarya</taxon>
        <taxon>Ascomycota</taxon>
        <taxon>Pezizomycotina</taxon>
        <taxon>Eurotiomycetes</taxon>
        <taxon>Eurotiomycetidae</taxon>
        <taxon>Eurotiales</taxon>
        <taxon>Aspergillaceae</taxon>
        <taxon>Aspergillus</taxon>
        <taxon>Aspergillus subgen. Fumigati</taxon>
    </lineage>
</organism>
<dbReference type="InterPro" id="IPR045851">
    <property type="entry name" value="AMP-bd_C_sf"/>
</dbReference>
<dbReference type="PANTHER" id="PTHR44845">
    <property type="entry name" value="CARRIER DOMAIN-CONTAINING PROTEIN"/>
    <property type="match status" value="1"/>
</dbReference>
<dbReference type="NCBIfam" id="TIGR01733">
    <property type="entry name" value="AA-adenyl-dom"/>
    <property type="match status" value="1"/>
</dbReference>
<dbReference type="InterPro" id="IPR015422">
    <property type="entry name" value="PyrdxlP-dep_Trfase_small"/>
</dbReference>